<name>A0A317CM89_9GAMM</name>
<evidence type="ECO:0000313" key="6">
    <source>
        <dbReference type="Proteomes" id="UP000245506"/>
    </source>
</evidence>
<dbReference type="EMBL" id="QGKL01000006">
    <property type="protein sequence ID" value="PWQ99341.1"/>
    <property type="molecule type" value="Genomic_DNA"/>
</dbReference>
<dbReference type="OrthoDB" id="9784450at2"/>
<evidence type="ECO:0000313" key="5">
    <source>
        <dbReference type="EMBL" id="PWQ99341.1"/>
    </source>
</evidence>
<dbReference type="Pfam" id="PF00005">
    <property type="entry name" value="ABC_tran"/>
    <property type="match status" value="1"/>
</dbReference>
<feature type="domain" description="ABC transporter" evidence="4">
    <location>
        <begin position="9"/>
        <end position="257"/>
    </location>
</feature>
<dbReference type="PROSITE" id="PS50893">
    <property type="entry name" value="ABC_TRANSPORTER_2"/>
    <property type="match status" value="1"/>
</dbReference>
<dbReference type="InterPro" id="IPR003439">
    <property type="entry name" value="ABC_transporter-like_ATP-bd"/>
</dbReference>
<dbReference type="InterPro" id="IPR013563">
    <property type="entry name" value="Oligopep_ABC_C"/>
</dbReference>
<dbReference type="InterPro" id="IPR027417">
    <property type="entry name" value="P-loop_NTPase"/>
</dbReference>
<dbReference type="Proteomes" id="UP000245506">
    <property type="component" value="Unassembled WGS sequence"/>
</dbReference>
<proteinExistence type="predicted"/>
<dbReference type="SUPFAM" id="SSF52540">
    <property type="entry name" value="P-loop containing nucleoside triphosphate hydrolases"/>
    <property type="match status" value="1"/>
</dbReference>
<evidence type="ECO:0000256" key="3">
    <source>
        <dbReference type="ARBA" id="ARBA00022840"/>
    </source>
</evidence>
<dbReference type="GO" id="GO:0055085">
    <property type="term" value="P:transmembrane transport"/>
    <property type="evidence" value="ECO:0007669"/>
    <property type="project" value="UniProtKB-ARBA"/>
</dbReference>
<dbReference type="Pfam" id="PF08352">
    <property type="entry name" value="oligo_HPY"/>
    <property type="match status" value="1"/>
</dbReference>
<accession>A0A317CM89</accession>
<dbReference type="CDD" id="cd03257">
    <property type="entry name" value="ABC_NikE_OppD_transporters"/>
    <property type="match status" value="1"/>
</dbReference>
<reference evidence="5 6" key="1">
    <citation type="submission" date="2018-05" db="EMBL/GenBank/DDBJ databases">
        <title>Leucothrix arctica sp. nov., isolated from Arctic seawater.</title>
        <authorList>
            <person name="Choi A."/>
            <person name="Baek K."/>
        </authorList>
    </citation>
    <scope>NUCLEOTIDE SEQUENCE [LARGE SCALE GENOMIC DNA]</scope>
    <source>
        <strain evidence="5 6">IMCC9719</strain>
    </source>
</reference>
<keyword evidence="3 5" id="KW-0067">ATP-binding</keyword>
<evidence type="ECO:0000256" key="2">
    <source>
        <dbReference type="ARBA" id="ARBA00022741"/>
    </source>
</evidence>
<comment type="caution">
    <text evidence="5">The sequence shown here is derived from an EMBL/GenBank/DDBJ whole genome shotgun (WGS) entry which is preliminary data.</text>
</comment>
<dbReference type="AlphaFoldDB" id="A0A317CM89"/>
<dbReference type="GO" id="GO:0016887">
    <property type="term" value="F:ATP hydrolysis activity"/>
    <property type="evidence" value="ECO:0007669"/>
    <property type="project" value="InterPro"/>
</dbReference>
<dbReference type="RefSeq" id="WP_109821607.1">
    <property type="nucleotide sequence ID" value="NZ_QGKL01000006.1"/>
</dbReference>
<dbReference type="NCBIfam" id="TIGR01727">
    <property type="entry name" value="oligo_HPY"/>
    <property type="match status" value="1"/>
</dbReference>
<dbReference type="PROSITE" id="PS00211">
    <property type="entry name" value="ABC_TRANSPORTER_1"/>
    <property type="match status" value="1"/>
</dbReference>
<dbReference type="SMART" id="SM00382">
    <property type="entry name" value="AAA"/>
    <property type="match status" value="1"/>
</dbReference>
<dbReference type="GO" id="GO:0015833">
    <property type="term" value="P:peptide transport"/>
    <property type="evidence" value="ECO:0007669"/>
    <property type="project" value="InterPro"/>
</dbReference>
<dbReference type="InterPro" id="IPR050319">
    <property type="entry name" value="ABC_transp_ATP-bind"/>
</dbReference>
<evidence type="ECO:0000256" key="1">
    <source>
        <dbReference type="ARBA" id="ARBA00022448"/>
    </source>
</evidence>
<keyword evidence="2" id="KW-0547">Nucleotide-binding</keyword>
<dbReference type="GO" id="GO:0005524">
    <property type="term" value="F:ATP binding"/>
    <property type="evidence" value="ECO:0007669"/>
    <property type="project" value="UniProtKB-KW"/>
</dbReference>
<keyword evidence="1" id="KW-0813">Transport</keyword>
<organism evidence="5 6">
    <name type="scientific">Leucothrix arctica</name>
    <dbReference type="NCBI Taxonomy" id="1481894"/>
    <lineage>
        <taxon>Bacteria</taxon>
        <taxon>Pseudomonadati</taxon>
        <taxon>Pseudomonadota</taxon>
        <taxon>Gammaproteobacteria</taxon>
        <taxon>Thiotrichales</taxon>
        <taxon>Thiotrichaceae</taxon>
        <taxon>Leucothrix</taxon>
    </lineage>
</organism>
<evidence type="ECO:0000259" key="4">
    <source>
        <dbReference type="PROSITE" id="PS50893"/>
    </source>
</evidence>
<gene>
    <name evidence="5" type="ORF">DKT75_01170</name>
</gene>
<protein>
    <submittedName>
        <fullName evidence="5">ABC transporter ATP-binding protein</fullName>
    </submittedName>
</protein>
<sequence>MSSESKPIFSVKKLVKDFPTAGGPNSIRALNDVSFELFSGEAMAVVGESGSGKSTIARVLSLLHDKSAGDLNFKETEISGFSGEEIKRYRQQVQMIFQDPYGSLNPVHTIYHHLARPLLIHKKVKSKKELPDKIHALLEEVGLTPAVETAKKFPFELSGGQRQRVCIAKTLAIGADVVLADEPTSALDVSIRLGVLNLMQKMKREHNVAFMYITHDLATARYFAERTAVMYVGHMVEWGETEDIIQDPQHPYTQLLISAVPSPLKRHQKEEKSLHVKNKDIPTWTASSVGCPFVGRCIHAMDKCSQSMPEITKISEKHFVRCFLHDGSGQ</sequence>
<dbReference type="InterPro" id="IPR003593">
    <property type="entry name" value="AAA+_ATPase"/>
</dbReference>
<dbReference type="PANTHER" id="PTHR43776:SF8">
    <property type="entry name" value="ABC TRANSPORTER, ATP-BINDING PROTEIN"/>
    <property type="match status" value="1"/>
</dbReference>
<dbReference type="FunFam" id="3.40.50.300:FF:000016">
    <property type="entry name" value="Oligopeptide ABC transporter ATP-binding component"/>
    <property type="match status" value="1"/>
</dbReference>
<dbReference type="Gene3D" id="3.40.50.300">
    <property type="entry name" value="P-loop containing nucleotide triphosphate hydrolases"/>
    <property type="match status" value="1"/>
</dbReference>
<dbReference type="InterPro" id="IPR017871">
    <property type="entry name" value="ABC_transporter-like_CS"/>
</dbReference>
<keyword evidence="6" id="KW-1185">Reference proteome</keyword>
<dbReference type="PANTHER" id="PTHR43776">
    <property type="entry name" value="TRANSPORT ATP-BINDING PROTEIN"/>
    <property type="match status" value="1"/>
</dbReference>